<evidence type="ECO:0000256" key="2">
    <source>
        <dbReference type="ARBA" id="ARBA00022801"/>
    </source>
</evidence>
<dbReference type="GO" id="GO:0035312">
    <property type="term" value="F:5'-3' DNA exonuclease activity"/>
    <property type="evidence" value="ECO:0007669"/>
    <property type="project" value="TreeGrafter"/>
</dbReference>
<protein>
    <recommendedName>
        <fullName evidence="7">Metallo-beta-lactamase domain-containing protein</fullName>
    </recommendedName>
</protein>
<evidence type="ECO:0000313" key="6">
    <source>
        <dbReference type="Proteomes" id="UP001148614"/>
    </source>
</evidence>
<evidence type="ECO:0008006" key="7">
    <source>
        <dbReference type="Google" id="ProtNLM"/>
    </source>
</evidence>
<proteinExistence type="predicted"/>
<evidence type="ECO:0000256" key="4">
    <source>
        <dbReference type="SAM" id="MobiDB-lite"/>
    </source>
</evidence>
<reference evidence="5" key="1">
    <citation type="submission" date="2022-07" db="EMBL/GenBank/DDBJ databases">
        <title>Genome Sequence of Xylaria arbuscula.</title>
        <authorList>
            <person name="Buettner E."/>
        </authorList>
    </citation>
    <scope>NUCLEOTIDE SEQUENCE</scope>
    <source>
        <strain evidence="5">VT107</strain>
    </source>
</reference>
<dbReference type="PANTHER" id="PTHR23240">
    <property type="entry name" value="DNA CROSS-LINK REPAIR PROTEIN PSO2/SNM1-RELATED"/>
    <property type="match status" value="1"/>
</dbReference>
<feature type="region of interest" description="Disordered" evidence="4">
    <location>
        <begin position="511"/>
        <end position="560"/>
    </location>
</feature>
<comment type="caution">
    <text evidence="5">The sequence shown here is derived from an EMBL/GenBank/DDBJ whole genome shotgun (WGS) entry which is preliminary data.</text>
</comment>
<name>A0A9W8NPL7_9PEZI</name>
<dbReference type="VEuPathDB" id="FungiDB:F4678DRAFT_426521"/>
<dbReference type="InterPro" id="IPR036866">
    <property type="entry name" value="RibonucZ/Hydroxyglut_hydro"/>
</dbReference>
<keyword evidence="6" id="KW-1185">Reference proteome</keyword>
<dbReference type="Pfam" id="PF23023">
    <property type="entry name" value="Anti-Pycsar_Apyc1"/>
    <property type="match status" value="1"/>
</dbReference>
<sequence length="660" mass="73626">MSTFKGIVPEVPGIRVDFFRHQADFPPPLACFLSHVHSDHLAGLETFDGCFIYCSAATKEILLRLEKKSVRLNYAKGILEDPRQQTYRHLEKKLKPLPLDTPTSIQLAPGRTIQVTLLDANHCVGAVMFLFEAFGKAVLYTGDIRCEPRFVTAIIQNPNMIEYSFGSKTLDRIYLDTSVLDDYKVPSKAEGLRELLEKLKQYPPDTIFYFQSWTYGSLDRVIKSAELEGMAVPQLHDSYLTQSQIHVDDYKMRIFQSLVTKSKDNRWATQTHLAKEAPALVGFTCGNSLHGGCLTRDENVRIHSCEKGMGCSVMASKPIVWIRPIVTHLKDGRDVMEVGIGGGGEDLAQASMLTPEDILEILQLMSVNNRLPEELHAVMHMLQKTLSSGRDISLIAEFDGTTEDTIAQLLKSLLQKFDAIRNPTKERDDINTSDKLPNVINFPYARHSSLSELREFTRAFKARDITPCTFDADLWLQKGWSIDGLFGDCCSGDTFQYDAILDHRSKELAALQRDAGQDQGSQHTASSGPCESSPFGKPTGSSHKSDTPKPMPPTSTETRIDMQREPGAILLEQLPDDQYELDSDSSYLQVDSQASILSNRAYATRQMAFDAAIGNIDGSTWDTIELISTTDNHTCLDEELGHVEPPQETIRADLPDLSAL</sequence>
<keyword evidence="2" id="KW-0378">Hydrolase</keyword>
<dbReference type="AlphaFoldDB" id="A0A9W8NPL7"/>
<dbReference type="Proteomes" id="UP001148614">
    <property type="component" value="Unassembled WGS sequence"/>
</dbReference>
<gene>
    <name evidence="5" type="ORF">NPX13_g196</name>
</gene>
<evidence type="ECO:0000256" key="3">
    <source>
        <dbReference type="ARBA" id="ARBA00022839"/>
    </source>
</evidence>
<dbReference type="SUPFAM" id="SSF56281">
    <property type="entry name" value="Metallo-hydrolase/oxidoreductase"/>
    <property type="match status" value="1"/>
</dbReference>
<dbReference type="GO" id="GO:0003684">
    <property type="term" value="F:damaged DNA binding"/>
    <property type="evidence" value="ECO:0007669"/>
    <property type="project" value="TreeGrafter"/>
</dbReference>
<dbReference type="GO" id="GO:0036297">
    <property type="term" value="P:interstrand cross-link repair"/>
    <property type="evidence" value="ECO:0007669"/>
    <property type="project" value="TreeGrafter"/>
</dbReference>
<keyword evidence="3" id="KW-0269">Exonuclease</keyword>
<dbReference type="GO" id="GO:0006303">
    <property type="term" value="P:double-strand break repair via nonhomologous end joining"/>
    <property type="evidence" value="ECO:0007669"/>
    <property type="project" value="TreeGrafter"/>
</dbReference>
<dbReference type="EMBL" id="JANPWZ010000011">
    <property type="protein sequence ID" value="KAJ3580382.1"/>
    <property type="molecule type" value="Genomic_DNA"/>
</dbReference>
<accession>A0A9W8NPL7</accession>
<dbReference type="PANTHER" id="PTHR23240:SF8">
    <property type="entry name" value="PROTEIN ARTEMIS"/>
    <property type="match status" value="1"/>
</dbReference>
<keyword evidence="1" id="KW-0540">Nuclease</keyword>
<feature type="compositionally biased region" description="Polar residues" evidence="4">
    <location>
        <begin position="518"/>
        <end position="530"/>
    </location>
</feature>
<dbReference type="Gene3D" id="3.60.15.10">
    <property type="entry name" value="Ribonuclease Z/Hydroxyacylglutathione hydrolase-like"/>
    <property type="match status" value="1"/>
</dbReference>
<evidence type="ECO:0000256" key="1">
    <source>
        <dbReference type="ARBA" id="ARBA00022722"/>
    </source>
</evidence>
<dbReference type="GO" id="GO:0000723">
    <property type="term" value="P:telomere maintenance"/>
    <property type="evidence" value="ECO:0007669"/>
    <property type="project" value="TreeGrafter"/>
</dbReference>
<evidence type="ECO:0000313" key="5">
    <source>
        <dbReference type="EMBL" id="KAJ3580382.1"/>
    </source>
</evidence>
<organism evidence="5 6">
    <name type="scientific">Xylaria arbuscula</name>
    <dbReference type="NCBI Taxonomy" id="114810"/>
    <lineage>
        <taxon>Eukaryota</taxon>
        <taxon>Fungi</taxon>
        <taxon>Dikarya</taxon>
        <taxon>Ascomycota</taxon>
        <taxon>Pezizomycotina</taxon>
        <taxon>Sordariomycetes</taxon>
        <taxon>Xylariomycetidae</taxon>
        <taxon>Xylariales</taxon>
        <taxon>Xylariaceae</taxon>
        <taxon>Xylaria</taxon>
    </lineage>
</organism>